<dbReference type="Gene3D" id="1.20.1420.30">
    <property type="entry name" value="NCX, central ion-binding region"/>
    <property type="match status" value="1"/>
</dbReference>
<dbReference type="OrthoDB" id="57558at2"/>
<proteinExistence type="predicted"/>
<evidence type="ECO:0000256" key="2">
    <source>
        <dbReference type="ARBA" id="ARBA00022692"/>
    </source>
</evidence>
<keyword evidence="2 5" id="KW-0812">Transmembrane</keyword>
<feature type="transmembrane region" description="Helical" evidence="5">
    <location>
        <begin position="242"/>
        <end position="265"/>
    </location>
</feature>
<protein>
    <submittedName>
        <fullName evidence="7">Sodium/calcium exchanger membrane region</fullName>
    </submittedName>
</protein>
<feature type="transmembrane region" description="Helical" evidence="5">
    <location>
        <begin position="286"/>
        <end position="304"/>
    </location>
</feature>
<feature type="transmembrane region" description="Helical" evidence="5">
    <location>
        <begin position="205"/>
        <end position="222"/>
    </location>
</feature>
<evidence type="ECO:0000256" key="5">
    <source>
        <dbReference type="SAM" id="Phobius"/>
    </source>
</evidence>
<evidence type="ECO:0000313" key="7">
    <source>
        <dbReference type="EMBL" id="EHJ48098.1"/>
    </source>
</evidence>
<dbReference type="AlphaFoldDB" id="G7Q884"/>
<name>G7Q884_9BACT</name>
<dbReference type="InterPro" id="IPR004837">
    <property type="entry name" value="NaCa_Exmemb"/>
</dbReference>
<feature type="transmembrane region" description="Helical" evidence="5">
    <location>
        <begin position="63"/>
        <end position="85"/>
    </location>
</feature>
<evidence type="ECO:0000256" key="4">
    <source>
        <dbReference type="ARBA" id="ARBA00023136"/>
    </source>
</evidence>
<keyword evidence="8" id="KW-1185">Reference proteome</keyword>
<dbReference type="HOGENOM" id="CLU_050651_0_0_7"/>
<reference evidence="8" key="1">
    <citation type="journal article" date="2015" name="Genome Announc.">
        <title>High-Quality Draft Genome Sequence of Desulfovibrio carbinoliphilus FW-101-2B, an Organic Acid-Oxidizing Sulfate-Reducing Bacterium Isolated from Uranium(VI)-Contaminated Groundwater.</title>
        <authorList>
            <person name="Ramsay B.D."/>
            <person name="Hwang C."/>
            <person name="Woo H.L."/>
            <person name="Carroll S.L."/>
            <person name="Lucas S."/>
            <person name="Han J."/>
            <person name="Lapidus A.L."/>
            <person name="Cheng J.F."/>
            <person name="Goodwin L.A."/>
            <person name="Pitluck S."/>
            <person name="Peters L."/>
            <person name="Chertkov O."/>
            <person name="Held B."/>
            <person name="Detter J.C."/>
            <person name="Han C.S."/>
            <person name="Tapia R."/>
            <person name="Land M.L."/>
            <person name="Hauser L.J."/>
            <person name="Kyrpides N.C."/>
            <person name="Ivanova N.N."/>
            <person name="Mikhailova N."/>
            <person name="Pagani I."/>
            <person name="Woyke T."/>
            <person name="Arkin A.P."/>
            <person name="Dehal P."/>
            <person name="Chivian D."/>
            <person name="Criddle C.S."/>
            <person name="Wu W."/>
            <person name="Chakraborty R."/>
            <person name="Hazen T.C."/>
            <person name="Fields M.W."/>
        </authorList>
    </citation>
    <scope>NUCLEOTIDE SEQUENCE [LARGE SCALE GENOMIC DNA]</scope>
    <source>
        <strain evidence="8">FW-101-2B</strain>
    </source>
</reference>
<keyword evidence="4 5" id="KW-0472">Membrane</keyword>
<feature type="domain" description="Sodium/calcium exchanger membrane region" evidence="6">
    <location>
        <begin position="35"/>
        <end position="178"/>
    </location>
</feature>
<feature type="transmembrane region" description="Helical" evidence="5">
    <location>
        <begin position="105"/>
        <end position="124"/>
    </location>
</feature>
<dbReference type="InterPro" id="IPR044880">
    <property type="entry name" value="NCX_ion-bd_dom_sf"/>
</dbReference>
<dbReference type="STRING" id="694327.DFW101_2092"/>
<dbReference type="EMBL" id="CM001368">
    <property type="protein sequence ID" value="EHJ48098.1"/>
    <property type="molecule type" value="Genomic_DNA"/>
</dbReference>
<evidence type="ECO:0000256" key="3">
    <source>
        <dbReference type="ARBA" id="ARBA00022989"/>
    </source>
</evidence>
<organism evidence="7 8">
    <name type="scientific">Solidesulfovibrio carbinoliphilus subsp. oakridgensis</name>
    <dbReference type="NCBI Taxonomy" id="694327"/>
    <lineage>
        <taxon>Bacteria</taxon>
        <taxon>Pseudomonadati</taxon>
        <taxon>Thermodesulfobacteriota</taxon>
        <taxon>Desulfovibrionia</taxon>
        <taxon>Desulfovibrionales</taxon>
        <taxon>Desulfovibrionaceae</taxon>
        <taxon>Solidesulfovibrio</taxon>
    </lineage>
</organism>
<dbReference type="Proteomes" id="UP000004662">
    <property type="component" value="Chromosome"/>
</dbReference>
<feature type="transmembrane region" description="Helical" evidence="5">
    <location>
        <begin position="373"/>
        <end position="393"/>
    </location>
</feature>
<evidence type="ECO:0000313" key="8">
    <source>
        <dbReference type="Proteomes" id="UP000004662"/>
    </source>
</evidence>
<evidence type="ECO:0000256" key="1">
    <source>
        <dbReference type="ARBA" id="ARBA00004141"/>
    </source>
</evidence>
<feature type="transmembrane region" description="Helical" evidence="5">
    <location>
        <begin position="316"/>
        <end position="333"/>
    </location>
</feature>
<dbReference type="GO" id="GO:0016020">
    <property type="term" value="C:membrane"/>
    <property type="evidence" value="ECO:0007669"/>
    <property type="project" value="UniProtKB-SubCell"/>
</dbReference>
<sequence length="408" mass="43964">MRKALFPMWLAVAAALPGLVCGILSIHLSPPQAAAVSGAAILGASFLLLWACDVAQHDIPQALALAVVALIAVLPEYAVDMYFTWMAGQEPESDYVHYAIANMTGANRMLIGLAWTTVAAIVWWRQRTAVVLGFQRRTEVLFLGLATIYAMTIPLFGSLTWMDGVVLIGLYCVYIVIVSRRESEEPELSGVAAWLGQLPRIKRRLTTGLLFLFAAGVIVANAEGFSEGLVATGKILGINEFLLVQWLAPIASEAPEFIVAIMFALRGQGGLALGSLISSKLNQWTLLVGMIPAVYGISAGTFAVPMPLDSLQMHEILLTAAQSLLAVGLLAGLRLSIRGAVLLFVLFIGQFLAPAVPQEVWARLPGNLNGTQVHFLFTFLYCAIFLVMLPRIVPQLAGLVRRTPKKAS</sequence>
<feature type="transmembrane region" description="Helical" evidence="5">
    <location>
        <begin position="136"/>
        <end position="153"/>
    </location>
</feature>
<feature type="transmembrane region" description="Helical" evidence="5">
    <location>
        <begin position="32"/>
        <end position="51"/>
    </location>
</feature>
<accession>G7Q884</accession>
<gene>
    <name evidence="7" type="ORF">DFW101_2092</name>
</gene>
<dbReference type="GO" id="GO:0055085">
    <property type="term" value="P:transmembrane transport"/>
    <property type="evidence" value="ECO:0007669"/>
    <property type="project" value="InterPro"/>
</dbReference>
<feature type="transmembrane region" description="Helical" evidence="5">
    <location>
        <begin position="159"/>
        <end position="178"/>
    </location>
</feature>
<dbReference type="RefSeq" id="WP_009181481.1">
    <property type="nucleotide sequence ID" value="NZ_CM001368.1"/>
</dbReference>
<dbReference type="eggNOG" id="COG0530">
    <property type="taxonomic scope" value="Bacteria"/>
</dbReference>
<comment type="subcellular location">
    <subcellularLocation>
        <location evidence="1">Membrane</location>
        <topology evidence="1">Multi-pass membrane protein</topology>
    </subcellularLocation>
</comment>
<feature type="domain" description="Sodium/calcium exchanger membrane region" evidence="6">
    <location>
        <begin position="209"/>
        <end position="349"/>
    </location>
</feature>
<dbReference type="Pfam" id="PF01699">
    <property type="entry name" value="Na_Ca_ex"/>
    <property type="match status" value="2"/>
</dbReference>
<evidence type="ECO:0000259" key="6">
    <source>
        <dbReference type="Pfam" id="PF01699"/>
    </source>
</evidence>
<feature type="transmembrane region" description="Helical" evidence="5">
    <location>
        <begin position="340"/>
        <end position="361"/>
    </location>
</feature>
<keyword evidence="3 5" id="KW-1133">Transmembrane helix</keyword>